<evidence type="ECO:0000313" key="2">
    <source>
        <dbReference type="Proteomes" id="UP001286174"/>
    </source>
</evidence>
<gene>
    <name evidence="1" type="ORF">MOZ60_06140</name>
</gene>
<organism evidence="1 2">
    <name type="scientific">Grylomicrobium aquisgranensis</name>
    <dbReference type="NCBI Taxonomy" id="2926318"/>
    <lineage>
        <taxon>Bacteria</taxon>
        <taxon>Bacillati</taxon>
        <taxon>Bacillota</taxon>
        <taxon>Erysipelotrichia</taxon>
        <taxon>Erysipelotrichales</taxon>
        <taxon>Erysipelotrichaceae</taxon>
        <taxon>Grylomicrobium</taxon>
    </lineage>
</organism>
<dbReference type="EMBL" id="JALBUR010000012">
    <property type="protein sequence ID" value="MDX8419670.1"/>
    <property type="molecule type" value="Genomic_DNA"/>
</dbReference>
<reference evidence="1 2" key="1">
    <citation type="submission" date="2022-03" db="EMBL/GenBank/DDBJ databases">
        <title>Novel taxa within the pig intestine.</title>
        <authorList>
            <person name="Wylensek D."/>
            <person name="Bishof K."/>
            <person name="Afrizal A."/>
            <person name="Clavel T."/>
        </authorList>
    </citation>
    <scope>NUCLEOTIDE SEQUENCE [LARGE SCALE GENOMIC DNA]</scope>
    <source>
        <strain evidence="1 2">CLA-KB-P133</strain>
    </source>
</reference>
<evidence type="ECO:0008006" key="3">
    <source>
        <dbReference type="Google" id="ProtNLM"/>
    </source>
</evidence>
<evidence type="ECO:0000313" key="1">
    <source>
        <dbReference type="EMBL" id="MDX8419670.1"/>
    </source>
</evidence>
<keyword evidence="2" id="KW-1185">Reference proteome</keyword>
<accession>A0AB35U8A7</accession>
<protein>
    <recommendedName>
        <fullName evidence="3">DUF1934 domain-containing protein</fullName>
    </recommendedName>
</protein>
<proteinExistence type="predicted"/>
<dbReference type="RefSeq" id="WP_370596002.1">
    <property type="nucleotide sequence ID" value="NZ_JALBUR010000012.1"/>
</dbReference>
<name>A0AB35U8A7_9FIRM</name>
<sequence>MTPMKVHVKLIQQDLLAKETRIIADTDALLKENRLSYFEGNQYRHDISFLEDEIVLQRRGDFSSLTRISHLGNGTSEVSSPYGVMKLDVQLCDYRQEAGRWMVEYKVMDGTDAASHLRLIWEIVYPA</sequence>
<comment type="caution">
    <text evidence="1">The sequence shown here is derived from an EMBL/GenBank/DDBJ whole genome shotgun (WGS) entry which is preliminary data.</text>
</comment>
<dbReference type="Proteomes" id="UP001286174">
    <property type="component" value="Unassembled WGS sequence"/>
</dbReference>
<dbReference type="AlphaFoldDB" id="A0AB35U8A7"/>